<dbReference type="Gene3D" id="1.10.10.10">
    <property type="entry name" value="Winged helix-like DNA-binding domain superfamily/Winged helix DNA-binding domain"/>
    <property type="match status" value="1"/>
</dbReference>
<organism evidence="7 8">
    <name type="scientific">Paracoccus alcaliphilus</name>
    <dbReference type="NCBI Taxonomy" id="34002"/>
    <lineage>
        <taxon>Bacteria</taxon>
        <taxon>Pseudomonadati</taxon>
        <taxon>Pseudomonadota</taxon>
        <taxon>Alphaproteobacteria</taxon>
        <taxon>Rhodobacterales</taxon>
        <taxon>Paracoccaceae</taxon>
        <taxon>Paracoccus</taxon>
    </lineage>
</organism>
<evidence type="ECO:0000259" key="5">
    <source>
        <dbReference type="Pfam" id="PF04542"/>
    </source>
</evidence>
<dbReference type="OrthoDB" id="9803470at2"/>
<dbReference type="GO" id="GO:0006352">
    <property type="term" value="P:DNA-templated transcription initiation"/>
    <property type="evidence" value="ECO:0007669"/>
    <property type="project" value="InterPro"/>
</dbReference>
<dbReference type="InterPro" id="IPR007627">
    <property type="entry name" value="RNA_pol_sigma70_r2"/>
</dbReference>
<dbReference type="InterPro" id="IPR036388">
    <property type="entry name" value="WH-like_DNA-bd_sf"/>
</dbReference>
<evidence type="ECO:0000256" key="4">
    <source>
        <dbReference type="ARBA" id="ARBA00023163"/>
    </source>
</evidence>
<name>A0A1H8GYK7_9RHOB</name>
<keyword evidence="8" id="KW-1185">Reference proteome</keyword>
<dbReference type="PANTHER" id="PTHR43133">
    <property type="entry name" value="RNA POLYMERASE ECF-TYPE SIGMA FACTO"/>
    <property type="match status" value="1"/>
</dbReference>
<dbReference type="EMBL" id="FODE01000008">
    <property type="protein sequence ID" value="SEN49172.1"/>
    <property type="molecule type" value="Genomic_DNA"/>
</dbReference>
<accession>A0A1H8GYK7</accession>
<dbReference type="GO" id="GO:0003677">
    <property type="term" value="F:DNA binding"/>
    <property type="evidence" value="ECO:0007669"/>
    <property type="project" value="InterPro"/>
</dbReference>
<dbReference type="InterPro" id="IPR013324">
    <property type="entry name" value="RNA_pol_sigma_r3/r4-like"/>
</dbReference>
<dbReference type="AlphaFoldDB" id="A0A1H8GYK7"/>
<sequence>MPPAATHAFRTELVALLPRLRRFALSLTGNPQDGDDLVQAACEKALRNAAQFTPGTRMDSWMYRIVQTLWIDDRRRNRTRGTTIAPEDANLSDGGRGANLPEDRMMLGKVRDAMQTLPEPQRAVLSLVAIEGLSYKDAAEVLDIPLGTVMSRLSRAREALLPQLGLSQGRRQ</sequence>
<dbReference type="InterPro" id="IPR014284">
    <property type="entry name" value="RNA_pol_sigma-70_dom"/>
</dbReference>
<reference evidence="7 8" key="1">
    <citation type="submission" date="2016-10" db="EMBL/GenBank/DDBJ databases">
        <authorList>
            <person name="de Groot N.N."/>
        </authorList>
    </citation>
    <scope>NUCLEOTIDE SEQUENCE [LARGE SCALE GENOMIC DNA]</scope>
    <source>
        <strain evidence="7 8">DSM 8512</strain>
    </source>
</reference>
<dbReference type="SUPFAM" id="SSF88946">
    <property type="entry name" value="Sigma2 domain of RNA polymerase sigma factors"/>
    <property type="match status" value="1"/>
</dbReference>
<keyword evidence="2" id="KW-0805">Transcription regulation</keyword>
<dbReference type="Gene3D" id="1.10.1740.10">
    <property type="match status" value="1"/>
</dbReference>
<feature type="domain" description="RNA polymerase sigma-70 region 2" evidence="5">
    <location>
        <begin position="15"/>
        <end position="78"/>
    </location>
</feature>
<gene>
    <name evidence="7" type="ORF">SAMN04489859_100827</name>
</gene>
<evidence type="ECO:0000313" key="7">
    <source>
        <dbReference type="EMBL" id="SEN49172.1"/>
    </source>
</evidence>
<dbReference type="InterPro" id="IPR013325">
    <property type="entry name" value="RNA_pol_sigma_r2"/>
</dbReference>
<keyword evidence="3" id="KW-0731">Sigma factor</keyword>
<proteinExistence type="inferred from homology"/>
<evidence type="ECO:0000256" key="1">
    <source>
        <dbReference type="ARBA" id="ARBA00010641"/>
    </source>
</evidence>
<dbReference type="GO" id="GO:0016987">
    <property type="term" value="F:sigma factor activity"/>
    <property type="evidence" value="ECO:0007669"/>
    <property type="project" value="UniProtKB-KW"/>
</dbReference>
<protein>
    <submittedName>
        <fullName evidence="7">RNA polymerase sigma-70 factor, ECF subfamily</fullName>
    </submittedName>
</protein>
<dbReference type="STRING" id="34002.SAMN04489859_100827"/>
<evidence type="ECO:0000313" key="8">
    <source>
        <dbReference type="Proteomes" id="UP000199054"/>
    </source>
</evidence>
<keyword evidence="4" id="KW-0804">Transcription</keyword>
<dbReference type="InterPro" id="IPR013249">
    <property type="entry name" value="RNA_pol_sigma70_r4_t2"/>
</dbReference>
<dbReference type="Pfam" id="PF08281">
    <property type="entry name" value="Sigma70_r4_2"/>
    <property type="match status" value="1"/>
</dbReference>
<feature type="domain" description="RNA polymerase sigma factor 70 region 4 type 2" evidence="6">
    <location>
        <begin position="109"/>
        <end position="160"/>
    </location>
</feature>
<evidence type="ECO:0000256" key="3">
    <source>
        <dbReference type="ARBA" id="ARBA00023082"/>
    </source>
</evidence>
<comment type="similarity">
    <text evidence="1">Belongs to the sigma-70 factor family. ECF subfamily.</text>
</comment>
<dbReference type="RefSeq" id="WP_090611232.1">
    <property type="nucleotide sequence ID" value="NZ_CP067124.1"/>
</dbReference>
<dbReference type="PANTHER" id="PTHR43133:SF25">
    <property type="entry name" value="RNA POLYMERASE SIGMA FACTOR RFAY-RELATED"/>
    <property type="match status" value="1"/>
</dbReference>
<dbReference type="InterPro" id="IPR039425">
    <property type="entry name" value="RNA_pol_sigma-70-like"/>
</dbReference>
<dbReference type="CDD" id="cd06171">
    <property type="entry name" value="Sigma70_r4"/>
    <property type="match status" value="1"/>
</dbReference>
<dbReference type="NCBIfam" id="TIGR02937">
    <property type="entry name" value="sigma70-ECF"/>
    <property type="match status" value="1"/>
</dbReference>
<dbReference type="Pfam" id="PF04542">
    <property type="entry name" value="Sigma70_r2"/>
    <property type="match status" value="1"/>
</dbReference>
<evidence type="ECO:0000256" key="2">
    <source>
        <dbReference type="ARBA" id="ARBA00023015"/>
    </source>
</evidence>
<evidence type="ECO:0000259" key="6">
    <source>
        <dbReference type="Pfam" id="PF08281"/>
    </source>
</evidence>
<dbReference type="SUPFAM" id="SSF88659">
    <property type="entry name" value="Sigma3 and sigma4 domains of RNA polymerase sigma factors"/>
    <property type="match status" value="1"/>
</dbReference>
<dbReference type="Proteomes" id="UP000199054">
    <property type="component" value="Unassembled WGS sequence"/>
</dbReference>